<evidence type="ECO:0000313" key="3">
    <source>
        <dbReference type="EMBL" id="ASM71311.1"/>
    </source>
</evidence>
<dbReference type="Gene3D" id="1.25.40.10">
    <property type="entry name" value="Tetratricopeptide repeat domain"/>
    <property type="match status" value="1"/>
</dbReference>
<dbReference type="SUPFAM" id="SSF53448">
    <property type="entry name" value="Nucleotide-diphospho-sugar transferases"/>
    <property type="match status" value="1"/>
</dbReference>
<accession>A0A221JX35</accession>
<dbReference type="InterPro" id="IPR029044">
    <property type="entry name" value="Nucleotide-diphossugar_trans"/>
</dbReference>
<dbReference type="KEGG" id="spse:SULPSESMR1_00477"/>
<dbReference type="InterPro" id="IPR011990">
    <property type="entry name" value="TPR-like_helical_dom_sf"/>
</dbReference>
<keyword evidence="3" id="KW-0808">Transferase</keyword>
<dbReference type="EMBL" id="CP022415">
    <property type="protein sequence ID" value="ASM71311.1"/>
    <property type="molecule type" value="Genomic_DNA"/>
</dbReference>
<dbReference type="PANTHER" id="PTHR43630">
    <property type="entry name" value="POLY-BETA-1,6-N-ACETYL-D-GLUCOSAMINE SYNTHASE"/>
    <property type="match status" value="1"/>
</dbReference>
<evidence type="ECO:0000313" key="4">
    <source>
        <dbReference type="Proteomes" id="UP000199754"/>
    </source>
</evidence>
<keyword evidence="4" id="KW-1185">Reference proteome</keyword>
<comment type="similarity">
    <text evidence="1">Belongs to the glycosyltransferase 2 family. WaaE/KdtX subfamily.</text>
</comment>
<gene>
    <name evidence="3" type="ORF">SULPSESMR1_00477</name>
</gene>
<dbReference type="Pfam" id="PF00535">
    <property type="entry name" value="Glycos_transf_2"/>
    <property type="match status" value="1"/>
</dbReference>
<dbReference type="AlphaFoldDB" id="A0A221JX35"/>
<sequence>MTICLNMIVRDEAHLIKDTLYNICSCFPIDYWVISDTGSTDDTKEIIRQVFQELDIPGELAEDEWVDFSHNRNLALRRCHGKSDYVLFFDADDKVTGKPQLPDMTADAYHVVMESYDRSHKYFRKLIVKNTPEVHWKGVVHEFIVVTGKDIGTVGGEYSVISGRTGARSRDPEKYRKDALLLENAITSGQDRELHVRYVFYCANSWRDYGDRDQALKWYVTRTKLKGWIEETYMAFLGAGLQLEHKKRPDLALDFFLQGHNLVPERAEGLYHAARSLRHRGAFHSALIFAKQALDIPMPVGNRLFLDKSIYEYWAAYEFLFLTARIGGNPELSPHYDRFMASRAPQSSKDSIKSLL</sequence>
<dbReference type="GO" id="GO:0016740">
    <property type="term" value="F:transferase activity"/>
    <property type="evidence" value="ECO:0007669"/>
    <property type="project" value="UniProtKB-KW"/>
</dbReference>
<name>A0A221JX35_9RHOB</name>
<organism evidence="3 4">
    <name type="scientific">Pseudosulfitobacter pseudonitzschiae</name>
    <dbReference type="NCBI Taxonomy" id="1402135"/>
    <lineage>
        <taxon>Bacteria</taxon>
        <taxon>Pseudomonadati</taxon>
        <taxon>Pseudomonadota</taxon>
        <taxon>Alphaproteobacteria</taxon>
        <taxon>Rhodobacterales</taxon>
        <taxon>Roseobacteraceae</taxon>
        <taxon>Pseudosulfitobacter</taxon>
    </lineage>
</organism>
<protein>
    <submittedName>
        <fullName evidence="3">Glycosyl transferase family 2</fullName>
    </submittedName>
</protein>
<proteinExistence type="inferred from homology"/>
<reference evidence="3 4" key="1">
    <citation type="submission" date="2017-07" db="EMBL/GenBank/DDBJ databases">
        <title>Genome Sequence of Sulfitobacter pseudonitzschiae Strain SMR1 Isolated from a culture of the Diatom Skeletonema marinoi.</title>
        <authorList>
            <person name="Topel M."/>
            <person name="Pinder M.I.M."/>
            <person name="Johansson O.N."/>
            <person name="Kourtchenko O."/>
            <person name="Godhe A."/>
            <person name="Clarke A.K."/>
        </authorList>
    </citation>
    <scope>NUCLEOTIDE SEQUENCE [LARGE SCALE GENOMIC DNA]</scope>
    <source>
        <strain evidence="3 4">SMR1</strain>
    </source>
</reference>
<dbReference type="Gene3D" id="3.90.550.10">
    <property type="entry name" value="Spore Coat Polysaccharide Biosynthesis Protein SpsA, Chain A"/>
    <property type="match status" value="1"/>
</dbReference>
<dbReference type="PANTHER" id="PTHR43630:SF2">
    <property type="entry name" value="GLYCOSYLTRANSFERASE"/>
    <property type="match status" value="1"/>
</dbReference>
<dbReference type="SUPFAM" id="SSF48452">
    <property type="entry name" value="TPR-like"/>
    <property type="match status" value="1"/>
</dbReference>
<dbReference type="Proteomes" id="UP000199754">
    <property type="component" value="Chromosome"/>
</dbReference>
<feature type="domain" description="Glycosyltransferase 2-like" evidence="2">
    <location>
        <begin position="7"/>
        <end position="104"/>
    </location>
</feature>
<evidence type="ECO:0000256" key="1">
    <source>
        <dbReference type="ARBA" id="ARBA00038494"/>
    </source>
</evidence>
<dbReference type="InterPro" id="IPR001173">
    <property type="entry name" value="Glyco_trans_2-like"/>
</dbReference>
<evidence type="ECO:0000259" key="2">
    <source>
        <dbReference type="Pfam" id="PF00535"/>
    </source>
</evidence>